<feature type="compositionally biased region" description="Polar residues" evidence="1">
    <location>
        <begin position="321"/>
        <end position="332"/>
    </location>
</feature>
<proteinExistence type="predicted"/>
<keyword evidence="2" id="KW-0472">Membrane</keyword>
<feature type="compositionally biased region" description="Polar residues" evidence="1">
    <location>
        <begin position="341"/>
        <end position="356"/>
    </location>
</feature>
<name>A0ABN6Y1U0_9MICO</name>
<sequence>MVVPPGSTPKLVQLTTDPRIFDRITITAGRRPAPVTGDGTVVEVVLTAGNAERMRWKVGQVRSFTLQSGSEFEVRLSGTFRVDDPSNPYWRQTYNVNALTIPVASAGKVLATGFVDPRSLSQLTSFGFDLQTRIWYPTRLDALSLATAGGVAEQSRRFTSLGHTIDGAGTGQVAFSTQLASLLDAAATRTTTTLSVVAAIFAGPLGAALALVVLVTRLALLQARSALILLAGRGASRSRLRATVALVTALASIPSAAVGLLVGSLLTGVLPHGQGLLAAAITAAVPIVVAAVLLPRPRRGARFGLCDRSSRRSSSWRHSWPQASPSGRSSWPTRPRRGSTRQRSPFRCSSPSRAAS</sequence>
<feature type="region of interest" description="Disordered" evidence="1">
    <location>
        <begin position="312"/>
        <end position="356"/>
    </location>
</feature>
<organism evidence="3 4">
    <name type="scientific">Frondihabitans sucicola</name>
    <dbReference type="NCBI Taxonomy" id="1268041"/>
    <lineage>
        <taxon>Bacteria</taxon>
        <taxon>Bacillati</taxon>
        <taxon>Actinomycetota</taxon>
        <taxon>Actinomycetes</taxon>
        <taxon>Micrococcales</taxon>
        <taxon>Microbacteriaceae</taxon>
        <taxon>Frondihabitans</taxon>
    </lineage>
</organism>
<feature type="transmembrane region" description="Helical" evidence="2">
    <location>
        <begin position="196"/>
        <end position="221"/>
    </location>
</feature>
<evidence type="ECO:0008006" key="5">
    <source>
        <dbReference type="Google" id="ProtNLM"/>
    </source>
</evidence>
<keyword evidence="4" id="KW-1185">Reference proteome</keyword>
<keyword evidence="2" id="KW-0812">Transmembrane</keyword>
<evidence type="ECO:0000313" key="3">
    <source>
        <dbReference type="EMBL" id="BDZ51280.1"/>
    </source>
</evidence>
<dbReference type="EMBL" id="AP027732">
    <property type="protein sequence ID" value="BDZ51280.1"/>
    <property type="molecule type" value="Genomic_DNA"/>
</dbReference>
<gene>
    <name evidence="3" type="ORF">GCM10025867_35210</name>
</gene>
<evidence type="ECO:0000313" key="4">
    <source>
        <dbReference type="Proteomes" id="UP001321486"/>
    </source>
</evidence>
<reference evidence="4" key="1">
    <citation type="journal article" date="2019" name="Int. J. Syst. Evol. Microbiol.">
        <title>The Global Catalogue of Microorganisms (GCM) 10K type strain sequencing project: providing services to taxonomists for standard genome sequencing and annotation.</title>
        <authorList>
            <consortium name="The Broad Institute Genomics Platform"/>
            <consortium name="The Broad Institute Genome Sequencing Center for Infectious Disease"/>
            <person name="Wu L."/>
            <person name="Ma J."/>
        </authorList>
    </citation>
    <scope>NUCLEOTIDE SEQUENCE [LARGE SCALE GENOMIC DNA]</scope>
    <source>
        <strain evidence="4">NBRC 108728</strain>
    </source>
</reference>
<evidence type="ECO:0000256" key="1">
    <source>
        <dbReference type="SAM" id="MobiDB-lite"/>
    </source>
</evidence>
<protein>
    <recommendedName>
        <fullName evidence="5">FtsX-like permease family protein</fullName>
    </recommendedName>
</protein>
<dbReference type="Proteomes" id="UP001321486">
    <property type="component" value="Chromosome"/>
</dbReference>
<feature type="transmembrane region" description="Helical" evidence="2">
    <location>
        <begin position="276"/>
        <end position="294"/>
    </location>
</feature>
<accession>A0ABN6Y1U0</accession>
<keyword evidence="2" id="KW-1133">Transmembrane helix</keyword>
<feature type="transmembrane region" description="Helical" evidence="2">
    <location>
        <begin position="242"/>
        <end position="270"/>
    </location>
</feature>
<evidence type="ECO:0000256" key="2">
    <source>
        <dbReference type="SAM" id="Phobius"/>
    </source>
</evidence>